<reference evidence="2" key="1">
    <citation type="journal article" date="2019" name="bioRxiv">
        <title>The Genome of the Zebra Mussel, Dreissena polymorpha: A Resource for Invasive Species Research.</title>
        <authorList>
            <person name="McCartney M.A."/>
            <person name="Auch B."/>
            <person name="Kono T."/>
            <person name="Mallez S."/>
            <person name="Zhang Y."/>
            <person name="Obille A."/>
            <person name="Becker A."/>
            <person name="Abrahante J.E."/>
            <person name="Garbe J."/>
            <person name="Badalamenti J.P."/>
            <person name="Herman A."/>
            <person name="Mangelson H."/>
            <person name="Liachko I."/>
            <person name="Sullivan S."/>
            <person name="Sone E.D."/>
            <person name="Koren S."/>
            <person name="Silverstein K.A.T."/>
            <person name="Beckman K.B."/>
            <person name="Gohl D.M."/>
        </authorList>
    </citation>
    <scope>NUCLEOTIDE SEQUENCE</scope>
    <source>
        <strain evidence="2">Duluth1</strain>
        <tissue evidence="2">Whole animal</tissue>
    </source>
</reference>
<evidence type="ECO:0000313" key="2">
    <source>
        <dbReference type="EMBL" id="KAH3853708.1"/>
    </source>
</evidence>
<name>A0A9D4R4A7_DREPO</name>
<evidence type="ECO:0000313" key="3">
    <source>
        <dbReference type="Proteomes" id="UP000828390"/>
    </source>
</evidence>
<gene>
    <name evidence="2" type="ORF">DPMN_096240</name>
</gene>
<comment type="caution">
    <text evidence="2">The sequence shown here is derived from an EMBL/GenBank/DDBJ whole genome shotgun (WGS) entry which is preliminary data.</text>
</comment>
<feature type="region of interest" description="Disordered" evidence="1">
    <location>
        <begin position="41"/>
        <end position="99"/>
    </location>
</feature>
<sequence>MSADVQWDVPPFQIKGKFPVPTQRPTEGCYYPITIVDPRKHERQLKENGNSLTDRIKETGAADNDVDDADNYYEKEEDYGDDGDNMDDDDNVDDEDIDH</sequence>
<dbReference type="Proteomes" id="UP000828390">
    <property type="component" value="Unassembled WGS sequence"/>
</dbReference>
<dbReference type="AlphaFoldDB" id="A0A9D4R4A7"/>
<dbReference type="EMBL" id="JAIWYP010000003">
    <property type="protein sequence ID" value="KAH3853708.1"/>
    <property type="molecule type" value="Genomic_DNA"/>
</dbReference>
<proteinExistence type="predicted"/>
<reference evidence="2" key="2">
    <citation type="submission" date="2020-11" db="EMBL/GenBank/DDBJ databases">
        <authorList>
            <person name="McCartney M.A."/>
            <person name="Auch B."/>
            <person name="Kono T."/>
            <person name="Mallez S."/>
            <person name="Becker A."/>
            <person name="Gohl D.M."/>
            <person name="Silverstein K.A.T."/>
            <person name="Koren S."/>
            <person name="Bechman K.B."/>
            <person name="Herman A."/>
            <person name="Abrahante J.E."/>
            <person name="Garbe J."/>
        </authorList>
    </citation>
    <scope>NUCLEOTIDE SEQUENCE</scope>
    <source>
        <strain evidence="2">Duluth1</strain>
        <tissue evidence="2">Whole animal</tissue>
    </source>
</reference>
<evidence type="ECO:0000256" key="1">
    <source>
        <dbReference type="SAM" id="MobiDB-lite"/>
    </source>
</evidence>
<organism evidence="2 3">
    <name type="scientific">Dreissena polymorpha</name>
    <name type="common">Zebra mussel</name>
    <name type="synonym">Mytilus polymorpha</name>
    <dbReference type="NCBI Taxonomy" id="45954"/>
    <lineage>
        <taxon>Eukaryota</taxon>
        <taxon>Metazoa</taxon>
        <taxon>Spiralia</taxon>
        <taxon>Lophotrochozoa</taxon>
        <taxon>Mollusca</taxon>
        <taxon>Bivalvia</taxon>
        <taxon>Autobranchia</taxon>
        <taxon>Heteroconchia</taxon>
        <taxon>Euheterodonta</taxon>
        <taxon>Imparidentia</taxon>
        <taxon>Neoheterodontei</taxon>
        <taxon>Myida</taxon>
        <taxon>Dreissenoidea</taxon>
        <taxon>Dreissenidae</taxon>
        <taxon>Dreissena</taxon>
    </lineage>
</organism>
<keyword evidence="3" id="KW-1185">Reference proteome</keyword>
<protein>
    <submittedName>
        <fullName evidence="2">Uncharacterized protein</fullName>
    </submittedName>
</protein>
<feature type="compositionally biased region" description="Acidic residues" evidence="1">
    <location>
        <begin position="64"/>
        <end position="99"/>
    </location>
</feature>
<accession>A0A9D4R4A7</accession>